<organism evidence="2 3">
    <name type="scientific">Lutimaribacter marinistellae</name>
    <dbReference type="NCBI Taxonomy" id="1820329"/>
    <lineage>
        <taxon>Bacteria</taxon>
        <taxon>Pseudomonadati</taxon>
        <taxon>Pseudomonadota</taxon>
        <taxon>Alphaproteobacteria</taxon>
        <taxon>Rhodobacterales</taxon>
        <taxon>Roseobacteraceae</taxon>
        <taxon>Lutimaribacter</taxon>
    </lineage>
</organism>
<proteinExistence type="predicted"/>
<evidence type="ECO:0000256" key="1">
    <source>
        <dbReference type="SAM" id="Phobius"/>
    </source>
</evidence>
<feature type="transmembrane region" description="Helical" evidence="1">
    <location>
        <begin position="38"/>
        <end position="56"/>
    </location>
</feature>
<gene>
    <name evidence="2" type="ORF">ACFORG_17745</name>
</gene>
<protein>
    <submittedName>
        <fullName evidence="2">Uncharacterized protein</fullName>
    </submittedName>
</protein>
<name>A0ABV7TLF4_9RHOB</name>
<feature type="transmembrane region" description="Helical" evidence="1">
    <location>
        <begin position="62"/>
        <end position="81"/>
    </location>
</feature>
<dbReference type="EMBL" id="JBHRXI010000017">
    <property type="protein sequence ID" value="MFC3615604.1"/>
    <property type="molecule type" value="Genomic_DNA"/>
</dbReference>
<dbReference type="Proteomes" id="UP001595629">
    <property type="component" value="Unassembled WGS sequence"/>
</dbReference>
<keyword evidence="3" id="KW-1185">Reference proteome</keyword>
<sequence>MAATEMPRRLPFWQRFFFAIPLFGWMAREVAYGDEENLFWAAIALIAMWGCSIMLFGIPGLYIPALMMVPVLWVLLVCMAWG</sequence>
<keyword evidence="1" id="KW-0812">Transmembrane</keyword>
<accession>A0ABV7TLF4</accession>
<dbReference type="RefSeq" id="WP_386736871.1">
    <property type="nucleotide sequence ID" value="NZ_JBHRXI010000017.1"/>
</dbReference>
<evidence type="ECO:0000313" key="2">
    <source>
        <dbReference type="EMBL" id="MFC3615604.1"/>
    </source>
</evidence>
<evidence type="ECO:0000313" key="3">
    <source>
        <dbReference type="Proteomes" id="UP001595629"/>
    </source>
</evidence>
<keyword evidence="1" id="KW-1133">Transmembrane helix</keyword>
<comment type="caution">
    <text evidence="2">The sequence shown here is derived from an EMBL/GenBank/DDBJ whole genome shotgun (WGS) entry which is preliminary data.</text>
</comment>
<keyword evidence="1" id="KW-0472">Membrane</keyword>
<reference evidence="3" key="1">
    <citation type="journal article" date="2019" name="Int. J. Syst. Evol. Microbiol.">
        <title>The Global Catalogue of Microorganisms (GCM) 10K type strain sequencing project: providing services to taxonomists for standard genome sequencing and annotation.</title>
        <authorList>
            <consortium name="The Broad Institute Genomics Platform"/>
            <consortium name="The Broad Institute Genome Sequencing Center for Infectious Disease"/>
            <person name="Wu L."/>
            <person name="Ma J."/>
        </authorList>
    </citation>
    <scope>NUCLEOTIDE SEQUENCE [LARGE SCALE GENOMIC DNA]</scope>
    <source>
        <strain evidence="3">KCTC 42911</strain>
    </source>
</reference>